<gene>
    <name evidence="11" type="primary">TSPAN16</name>
</gene>
<keyword evidence="4 9" id="KW-1133">Transmembrane helix</keyword>
<evidence type="ECO:0000256" key="3">
    <source>
        <dbReference type="ARBA" id="ARBA00022692"/>
    </source>
</evidence>
<evidence type="ECO:0000256" key="2">
    <source>
        <dbReference type="ARBA" id="ARBA00006840"/>
    </source>
</evidence>
<dbReference type="PIRSF" id="PIRSF002419">
    <property type="entry name" value="Tetraspanin"/>
    <property type="match status" value="1"/>
</dbReference>
<comment type="similarity">
    <text evidence="2 9">Belongs to the tetraspanin (TM4SF) family.</text>
</comment>
<dbReference type="InterPro" id="IPR008952">
    <property type="entry name" value="Tetraspanin_EC2_sf"/>
</dbReference>
<comment type="subcellular location">
    <subcellularLocation>
        <location evidence="1">Endomembrane system</location>
        <topology evidence="1">Multi-pass membrane protein</topology>
    </subcellularLocation>
    <subcellularLocation>
        <location evidence="9">Membrane</location>
        <topology evidence="9">Multi-pass membrane protein</topology>
    </subcellularLocation>
</comment>
<dbReference type="Proteomes" id="UP000694871">
    <property type="component" value="Unplaced"/>
</dbReference>
<comment type="function">
    <text evidence="8">Structural component of specialized membrane microdomains known as tetraspanin-enriched microdomains (TERMs), which act as platforms for receptor clustering and signaling. Participates thereby in diverse biological functions such as cell signal transduction, adhesion, migration and protein trafficking. Regulates neuronal differentiation in response to NGF by facilitating NGF-mediated activation of NTRK1/TRKA receptor tyrosine kinase and subsequent downstream signaling pathways. Plays a role in the inhibition of TNFalpha-induced apoptosis. Mechanistically, inhibits the NF-kappa-B signaling pathway by blocking phosphorylation of CHUK. Also promotes the stability of the thiamine transporter 1/SLC19A2 in intestinal epithelial cells leading to an increase of thiamine uptake process.</text>
</comment>
<protein>
    <recommendedName>
        <fullName evidence="9">Tetraspanin</fullName>
    </recommendedName>
</protein>
<dbReference type="Pfam" id="PF00335">
    <property type="entry name" value="Tetraspanin"/>
    <property type="match status" value="1"/>
</dbReference>
<dbReference type="SUPFAM" id="SSF48652">
    <property type="entry name" value="Tetraspanin"/>
    <property type="match status" value="1"/>
</dbReference>
<dbReference type="GeneID" id="107105421"/>
<evidence type="ECO:0000256" key="8">
    <source>
        <dbReference type="ARBA" id="ARBA00054958"/>
    </source>
</evidence>
<sequence>MRCVSSLKTVVFALNGVTSLGGLAMLHIGIWLSLNHRGPVAEVLDVGAPPLAQRVAHAHYLCIAAGSFSALAGFMGCWGAARERKCLLGMVSLLMAALFLAELASAVLAFSTTADVFVAHLKTWALKTLKEDYGQEEDITAVWDATMKELECCGFHNYTDFDNSAFQRLKVWYDYPASCCRNGKSCYDDDIDHLKQGCLRIIQEFLKSNRKIVGAVCLGTGVLELAATVISLTLYGQIGTSP</sequence>
<evidence type="ECO:0000256" key="7">
    <source>
        <dbReference type="ARBA" id="ARBA00046464"/>
    </source>
</evidence>
<dbReference type="RefSeq" id="XP_015260863.1">
    <property type="nucleotide sequence ID" value="XM_015405377.1"/>
</dbReference>
<name>A0ABM1JHC6_GEKJA</name>
<evidence type="ECO:0000256" key="4">
    <source>
        <dbReference type="ARBA" id="ARBA00022989"/>
    </source>
</evidence>
<evidence type="ECO:0000256" key="5">
    <source>
        <dbReference type="ARBA" id="ARBA00023136"/>
    </source>
</evidence>
<keyword evidence="5 9" id="KW-0472">Membrane</keyword>
<keyword evidence="3 9" id="KW-0812">Transmembrane</keyword>
<keyword evidence="6" id="KW-0325">Glycoprotein</keyword>
<dbReference type="PANTHER" id="PTHR19282">
    <property type="entry name" value="TETRASPANIN"/>
    <property type="match status" value="1"/>
</dbReference>
<evidence type="ECO:0000256" key="9">
    <source>
        <dbReference type="RuleBase" id="RU361218"/>
    </source>
</evidence>
<accession>A0ABM1JHC6</accession>
<evidence type="ECO:0000256" key="6">
    <source>
        <dbReference type="ARBA" id="ARBA00023180"/>
    </source>
</evidence>
<dbReference type="PANTHER" id="PTHR19282:SF216">
    <property type="entry name" value="TETRASPANIN-1"/>
    <property type="match status" value="1"/>
</dbReference>
<comment type="subunit">
    <text evidence="7">Interacts with SLC19A2. Interacts with NTRK1/TRKA.</text>
</comment>
<keyword evidence="10" id="KW-1185">Reference proteome</keyword>
<evidence type="ECO:0000256" key="1">
    <source>
        <dbReference type="ARBA" id="ARBA00004127"/>
    </source>
</evidence>
<feature type="transmembrane region" description="Helical" evidence="9">
    <location>
        <begin position="12"/>
        <end position="34"/>
    </location>
</feature>
<reference evidence="11" key="1">
    <citation type="submission" date="2025-08" db="UniProtKB">
        <authorList>
            <consortium name="RefSeq"/>
        </authorList>
    </citation>
    <scope>IDENTIFICATION</scope>
</reference>
<dbReference type="PRINTS" id="PR00259">
    <property type="entry name" value="TMFOUR"/>
</dbReference>
<dbReference type="CDD" id="cd03156">
    <property type="entry name" value="uroplakin_I_like_LEL"/>
    <property type="match status" value="1"/>
</dbReference>
<feature type="transmembrane region" description="Helical" evidence="9">
    <location>
        <begin position="58"/>
        <end position="80"/>
    </location>
</feature>
<proteinExistence type="inferred from homology"/>
<dbReference type="InterPro" id="IPR018499">
    <property type="entry name" value="Tetraspanin/Peripherin"/>
</dbReference>
<dbReference type="InterPro" id="IPR000301">
    <property type="entry name" value="Tetraspanin_animals"/>
</dbReference>
<feature type="transmembrane region" description="Helical" evidence="9">
    <location>
        <begin position="87"/>
        <end position="110"/>
    </location>
</feature>
<evidence type="ECO:0000313" key="10">
    <source>
        <dbReference type="Proteomes" id="UP000694871"/>
    </source>
</evidence>
<comment type="caution">
    <text evidence="9">Lacks conserved residue(s) required for the propagation of feature annotation.</text>
</comment>
<dbReference type="Gene3D" id="1.10.1450.10">
    <property type="entry name" value="Tetraspanin"/>
    <property type="match status" value="1"/>
</dbReference>
<evidence type="ECO:0000313" key="11">
    <source>
        <dbReference type="RefSeq" id="XP_015260863.1"/>
    </source>
</evidence>
<organism evidence="10 11">
    <name type="scientific">Gekko japonicus</name>
    <name type="common">Schlegel's Japanese gecko</name>
    <dbReference type="NCBI Taxonomy" id="146911"/>
    <lineage>
        <taxon>Eukaryota</taxon>
        <taxon>Metazoa</taxon>
        <taxon>Chordata</taxon>
        <taxon>Craniata</taxon>
        <taxon>Vertebrata</taxon>
        <taxon>Euteleostomi</taxon>
        <taxon>Lepidosauria</taxon>
        <taxon>Squamata</taxon>
        <taxon>Bifurcata</taxon>
        <taxon>Gekkota</taxon>
        <taxon>Gekkonidae</taxon>
        <taxon>Gekkoninae</taxon>
        <taxon>Gekko</taxon>
    </lineage>
</organism>